<evidence type="ECO:0000313" key="7">
    <source>
        <dbReference type="Proteomes" id="UP000019666"/>
    </source>
</evidence>
<keyword evidence="3" id="KW-0804">Transcription</keyword>
<dbReference type="STRING" id="442562.Rumeso_02773"/>
<dbReference type="Gene3D" id="1.10.10.10">
    <property type="entry name" value="Winged helix-like DNA-binding domain superfamily/Winged helix DNA-binding domain"/>
    <property type="match status" value="1"/>
</dbReference>
<dbReference type="SUPFAM" id="SSF46785">
    <property type="entry name" value="Winged helix' DNA-binding domain"/>
    <property type="match status" value="1"/>
</dbReference>
<dbReference type="Gene3D" id="1.20.120.530">
    <property type="entry name" value="GntR ligand-binding domain-like"/>
    <property type="match status" value="1"/>
</dbReference>
<dbReference type="Proteomes" id="UP000019666">
    <property type="component" value="Unassembled WGS sequence"/>
</dbReference>
<keyword evidence="7" id="KW-1185">Reference proteome</keyword>
<dbReference type="PATRIC" id="fig|442562.3.peg.2728"/>
<dbReference type="PRINTS" id="PR00035">
    <property type="entry name" value="HTHGNTR"/>
</dbReference>
<evidence type="ECO:0000256" key="2">
    <source>
        <dbReference type="ARBA" id="ARBA00023125"/>
    </source>
</evidence>
<dbReference type="HOGENOM" id="CLU_1106463_0_0_5"/>
<dbReference type="SUPFAM" id="SSF48008">
    <property type="entry name" value="GntR ligand-binding domain-like"/>
    <property type="match status" value="1"/>
</dbReference>
<dbReference type="EMBL" id="AOSK01000068">
    <property type="protein sequence ID" value="EYD75686.1"/>
    <property type="molecule type" value="Genomic_DNA"/>
</dbReference>
<dbReference type="InterPro" id="IPR000524">
    <property type="entry name" value="Tscrpt_reg_HTH_GntR"/>
</dbReference>
<keyword evidence="2" id="KW-0238">DNA-binding</keyword>
<protein>
    <recommendedName>
        <fullName evidence="5">HTH gntR-type domain-containing protein</fullName>
    </recommendedName>
</protein>
<dbReference type="PANTHER" id="PTHR43537">
    <property type="entry name" value="TRANSCRIPTIONAL REGULATOR, GNTR FAMILY"/>
    <property type="match status" value="1"/>
</dbReference>
<dbReference type="AlphaFoldDB" id="A0A017HMT4"/>
<feature type="region of interest" description="Disordered" evidence="4">
    <location>
        <begin position="194"/>
        <end position="251"/>
    </location>
</feature>
<dbReference type="SMART" id="SM00345">
    <property type="entry name" value="HTH_GNTR"/>
    <property type="match status" value="1"/>
</dbReference>
<evidence type="ECO:0000256" key="1">
    <source>
        <dbReference type="ARBA" id="ARBA00023015"/>
    </source>
</evidence>
<dbReference type="InterPro" id="IPR036388">
    <property type="entry name" value="WH-like_DNA-bd_sf"/>
</dbReference>
<dbReference type="InterPro" id="IPR011711">
    <property type="entry name" value="GntR_C"/>
</dbReference>
<dbReference type="Pfam" id="PF00392">
    <property type="entry name" value="GntR"/>
    <property type="match status" value="1"/>
</dbReference>
<accession>A0A017HMT4</accession>
<dbReference type="PROSITE" id="PS50949">
    <property type="entry name" value="HTH_GNTR"/>
    <property type="match status" value="1"/>
</dbReference>
<evidence type="ECO:0000256" key="4">
    <source>
        <dbReference type="SAM" id="MobiDB-lite"/>
    </source>
</evidence>
<dbReference type="CDD" id="cd07377">
    <property type="entry name" value="WHTH_GntR"/>
    <property type="match status" value="1"/>
</dbReference>
<dbReference type="SMART" id="SM00895">
    <property type="entry name" value="FCD"/>
    <property type="match status" value="1"/>
</dbReference>
<feature type="compositionally biased region" description="Basic residues" evidence="4">
    <location>
        <begin position="206"/>
        <end position="221"/>
    </location>
</feature>
<organism evidence="6 7">
    <name type="scientific">Rubellimicrobium mesophilum DSM 19309</name>
    <dbReference type="NCBI Taxonomy" id="442562"/>
    <lineage>
        <taxon>Bacteria</taxon>
        <taxon>Pseudomonadati</taxon>
        <taxon>Pseudomonadota</taxon>
        <taxon>Alphaproteobacteria</taxon>
        <taxon>Rhodobacterales</taxon>
        <taxon>Roseobacteraceae</taxon>
        <taxon>Rubellimicrobium</taxon>
    </lineage>
</organism>
<comment type="caution">
    <text evidence="6">The sequence shown here is derived from an EMBL/GenBank/DDBJ whole genome shotgun (WGS) entry which is preliminary data.</text>
</comment>
<evidence type="ECO:0000256" key="3">
    <source>
        <dbReference type="ARBA" id="ARBA00023163"/>
    </source>
</evidence>
<evidence type="ECO:0000259" key="5">
    <source>
        <dbReference type="PROSITE" id="PS50949"/>
    </source>
</evidence>
<evidence type="ECO:0000313" key="6">
    <source>
        <dbReference type="EMBL" id="EYD75686.1"/>
    </source>
</evidence>
<dbReference type="InterPro" id="IPR036390">
    <property type="entry name" value="WH_DNA-bd_sf"/>
</dbReference>
<dbReference type="GO" id="GO:0003700">
    <property type="term" value="F:DNA-binding transcription factor activity"/>
    <property type="evidence" value="ECO:0007669"/>
    <property type="project" value="InterPro"/>
</dbReference>
<dbReference type="PANTHER" id="PTHR43537:SF44">
    <property type="entry name" value="GNTR FAMILY REGULATORY PROTEIN"/>
    <property type="match status" value="1"/>
</dbReference>
<keyword evidence="1" id="KW-0805">Transcription regulation</keyword>
<dbReference type="InterPro" id="IPR008920">
    <property type="entry name" value="TF_FadR/GntR_C"/>
</dbReference>
<dbReference type="GO" id="GO:0003677">
    <property type="term" value="F:DNA binding"/>
    <property type="evidence" value="ECO:0007669"/>
    <property type="project" value="UniProtKB-KW"/>
</dbReference>
<feature type="domain" description="HTH gntR-type" evidence="5">
    <location>
        <begin position="12"/>
        <end position="80"/>
    </location>
</feature>
<reference evidence="6 7" key="1">
    <citation type="submission" date="2013-02" db="EMBL/GenBank/DDBJ databases">
        <authorList>
            <person name="Fiebig A."/>
            <person name="Goeker M."/>
            <person name="Klenk H.-P.P."/>
        </authorList>
    </citation>
    <scope>NUCLEOTIDE SEQUENCE [LARGE SCALE GENOMIC DNA]</scope>
    <source>
        <strain evidence="6 7">DSM 19309</strain>
    </source>
</reference>
<sequence>MNDQTTALRSGERAADAVAREIEARIVSGALADGAHLPPERDLIDTYGVSRTVAREAVAMLASRGLVESRPRHRPVVRRPGPEAALAAAGGVVEHLLRDGGGVKNLYDIRVLLEGALVRHAALSARKDDIAALSRALAANEAAIPDSEDFYATDVAFHAVLYDIPPESDPSGGPQGLHRLARGPLAQDAPLARAEPRELAPPPRHLPGHPRPRPRRRRGRARLPSQRRVGVRARHLRGPLGPPFHGLSNAS</sequence>
<proteinExistence type="predicted"/>
<name>A0A017HMT4_9RHOB</name>
<gene>
    <name evidence="6" type="ORF">Rumeso_02773</name>
</gene>
<dbReference type="Pfam" id="PF07729">
    <property type="entry name" value="FCD"/>
    <property type="match status" value="1"/>
</dbReference>